<dbReference type="CDD" id="cd11480">
    <property type="entry name" value="SLC5sbd_u4"/>
    <property type="match status" value="1"/>
</dbReference>
<dbReference type="RefSeq" id="WP_250927707.1">
    <property type="nucleotide sequence ID" value="NZ_JAMQBK010000016.1"/>
</dbReference>
<dbReference type="InterPro" id="IPR001734">
    <property type="entry name" value="Na/solute_symporter"/>
</dbReference>
<comment type="subcellular location">
    <subcellularLocation>
        <location evidence="1">Cell membrane</location>
        <topology evidence="1">Multi-pass membrane protein</topology>
    </subcellularLocation>
</comment>
<keyword evidence="4" id="KW-1003">Cell membrane</keyword>
<sequence>MIYDPSITAVVVFFLFVGFTVGLSFYLGSKAKSSAGYFAAHGQIPWFINGVAFAGDYLSAASFLGICGMIAAYGYDGFLYSIGYLAGWIVALFVIAEPMKRLGRFTFADALDAKFNSRGIKAAAGISTLIVSVFYLIPQMVGAGVLIQPLLGFPHWVGVVLVGCVVITIVVTAGMVSTTWVQFLKGSLLVVFSTVLVVLVLKQGFQTDRDAFETIGPLDSGVVNASGEIDDAGRVAVAAGRSLFAGGDSEDGWLNSGQYVRFASTVDDGFDVYKVDVRSDGVYLMEAQSQTVNADGVTLIGGLPMGDQEGERTLQPVGQLSRLPDEFSSQKSSDGDAETTGPLGPVQFFDVLRRSEVVLWGSDRIPHADGTVSMVYYQKPTDGARVLRPGEHPTFAGIRSGRWADRVNFLSLMLALFCGTASLPHILIRYYTVKDAAAARKSTIVGIASIGFFYVLTLYLGLGAMASGTLDVTNSNMAAPLLARGISDLLFAIISAIAFTTVLGTVSGLILASSGAVAHDLLGGVLGINFSEGNQVRVAKIAAVVVGAISILLGILFQNLNVSYLVGWAFSIAASANLPALVMLLFWKRTTAAGIIASVVVGMFSSLGWILLSADTFGKVYGIDPASSPIPFSQPGIVTIPLALVTLVVVSLMTGKNGTANS</sequence>
<feature type="transmembrane region" description="Helical" evidence="10">
    <location>
        <begin position="183"/>
        <end position="201"/>
    </location>
</feature>
<dbReference type="InterPro" id="IPR038377">
    <property type="entry name" value="Na/Glc_symporter_sf"/>
</dbReference>
<feature type="transmembrane region" description="Helical" evidence="10">
    <location>
        <begin position="153"/>
        <end position="176"/>
    </location>
</feature>
<feature type="transmembrane region" description="Helical" evidence="10">
    <location>
        <begin position="593"/>
        <end position="612"/>
    </location>
</feature>
<evidence type="ECO:0000313" key="11">
    <source>
        <dbReference type="EMBL" id="MCM2370035.1"/>
    </source>
</evidence>
<dbReference type="InterPro" id="IPR050277">
    <property type="entry name" value="Sodium:Solute_Symporter"/>
</dbReference>
<evidence type="ECO:0000256" key="7">
    <source>
        <dbReference type="ARBA" id="ARBA00022989"/>
    </source>
</evidence>
<accession>A0ABT0TZN6</accession>
<feature type="transmembrane region" description="Helical" evidence="10">
    <location>
        <begin position="78"/>
        <end position="96"/>
    </location>
</feature>
<dbReference type="Proteomes" id="UP001202961">
    <property type="component" value="Unassembled WGS sequence"/>
</dbReference>
<evidence type="ECO:0000256" key="3">
    <source>
        <dbReference type="ARBA" id="ARBA00022448"/>
    </source>
</evidence>
<evidence type="ECO:0000256" key="6">
    <source>
        <dbReference type="ARBA" id="ARBA00022847"/>
    </source>
</evidence>
<evidence type="ECO:0000256" key="8">
    <source>
        <dbReference type="ARBA" id="ARBA00023136"/>
    </source>
</evidence>
<keyword evidence="12" id="KW-1185">Reference proteome</keyword>
<feature type="transmembrane region" description="Helical" evidence="10">
    <location>
        <begin position="6"/>
        <end position="27"/>
    </location>
</feature>
<keyword evidence="5 10" id="KW-0812">Transmembrane</keyword>
<feature type="transmembrane region" description="Helical" evidence="10">
    <location>
        <begin position="489"/>
        <end position="517"/>
    </location>
</feature>
<gene>
    <name evidence="11" type="ORF">NB063_05285</name>
</gene>
<keyword evidence="8 10" id="KW-0472">Membrane</keyword>
<evidence type="ECO:0000256" key="2">
    <source>
        <dbReference type="ARBA" id="ARBA00006434"/>
    </source>
</evidence>
<comment type="caution">
    <text evidence="11">The sequence shown here is derived from an EMBL/GenBank/DDBJ whole genome shotgun (WGS) entry which is preliminary data.</text>
</comment>
<dbReference type="PANTHER" id="PTHR48086:SF6">
    <property type="entry name" value="CATION_ACETATE SYMPORTER ACTP"/>
    <property type="match status" value="1"/>
</dbReference>
<evidence type="ECO:0000256" key="5">
    <source>
        <dbReference type="ARBA" id="ARBA00022692"/>
    </source>
</evidence>
<feature type="transmembrane region" description="Helical" evidence="10">
    <location>
        <begin position="632"/>
        <end position="653"/>
    </location>
</feature>
<proteinExistence type="inferred from homology"/>
<feature type="transmembrane region" description="Helical" evidence="10">
    <location>
        <begin position="538"/>
        <end position="557"/>
    </location>
</feature>
<keyword evidence="3" id="KW-0813">Transport</keyword>
<reference evidence="11 12" key="1">
    <citation type="journal article" date="2022" name="Syst. Appl. Microbiol.">
        <title>Rhodopirellula aestuarii sp. nov., a novel member of the genus Rhodopirellula isolated from brackish sediments collected in the Tagus River estuary, Portugal.</title>
        <authorList>
            <person name="Vitorino I.R."/>
            <person name="Klimek D."/>
            <person name="Calusinska M."/>
            <person name="Lobo-da-Cunha A."/>
            <person name="Vasconcelos V."/>
            <person name="Lage O.M."/>
        </authorList>
    </citation>
    <scope>NUCLEOTIDE SEQUENCE [LARGE SCALE GENOMIC DNA]</scope>
    <source>
        <strain evidence="11 12">ICT_H3.1</strain>
    </source>
</reference>
<dbReference type="PROSITE" id="PS50283">
    <property type="entry name" value="NA_SOLUT_SYMP_3"/>
    <property type="match status" value="1"/>
</dbReference>
<name>A0ABT0TZN6_9BACT</name>
<evidence type="ECO:0000313" key="12">
    <source>
        <dbReference type="Proteomes" id="UP001202961"/>
    </source>
</evidence>
<feature type="transmembrane region" description="Helical" evidence="10">
    <location>
        <begin position="122"/>
        <end position="147"/>
    </location>
</feature>
<feature type="transmembrane region" description="Helical" evidence="10">
    <location>
        <begin position="444"/>
        <end position="469"/>
    </location>
</feature>
<dbReference type="Gene3D" id="1.20.1730.10">
    <property type="entry name" value="Sodium/glucose cotransporter"/>
    <property type="match status" value="2"/>
</dbReference>
<evidence type="ECO:0000256" key="1">
    <source>
        <dbReference type="ARBA" id="ARBA00004651"/>
    </source>
</evidence>
<dbReference type="PANTHER" id="PTHR48086">
    <property type="entry name" value="SODIUM/PROLINE SYMPORTER-RELATED"/>
    <property type="match status" value="1"/>
</dbReference>
<dbReference type="Pfam" id="PF00474">
    <property type="entry name" value="SSF"/>
    <property type="match status" value="2"/>
</dbReference>
<comment type="similarity">
    <text evidence="2 9">Belongs to the sodium:solute symporter (SSF) (TC 2.A.21) family.</text>
</comment>
<keyword evidence="6" id="KW-0769">Symport</keyword>
<organism evidence="11 12">
    <name type="scientific">Aporhodopirellula aestuarii</name>
    <dbReference type="NCBI Taxonomy" id="2950107"/>
    <lineage>
        <taxon>Bacteria</taxon>
        <taxon>Pseudomonadati</taxon>
        <taxon>Planctomycetota</taxon>
        <taxon>Planctomycetia</taxon>
        <taxon>Pirellulales</taxon>
        <taxon>Pirellulaceae</taxon>
        <taxon>Aporhodopirellula</taxon>
    </lineage>
</organism>
<keyword evidence="7 10" id="KW-1133">Transmembrane helix</keyword>
<evidence type="ECO:0000256" key="10">
    <source>
        <dbReference type="SAM" id="Phobius"/>
    </source>
</evidence>
<protein>
    <submittedName>
        <fullName evidence="11">Cation acetate symporter</fullName>
    </submittedName>
</protein>
<feature type="transmembrane region" description="Helical" evidence="10">
    <location>
        <begin position="47"/>
        <end position="72"/>
    </location>
</feature>
<evidence type="ECO:0000256" key="4">
    <source>
        <dbReference type="ARBA" id="ARBA00022475"/>
    </source>
</evidence>
<dbReference type="EMBL" id="JAMQBK010000016">
    <property type="protein sequence ID" value="MCM2370035.1"/>
    <property type="molecule type" value="Genomic_DNA"/>
</dbReference>
<feature type="transmembrane region" description="Helical" evidence="10">
    <location>
        <begin position="563"/>
        <end position="586"/>
    </location>
</feature>
<evidence type="ECO:0000256" key="9">
    <source>
        <dbReference type="RuleBase" id="RU362091"/>
    </source>
</evidence>
<feature type="transmembrane region" description="Helical" evidence="10">
    <location>
        <begin position="409"/>
        <end position="432"/>
    </location>
</feature>